<keyword evidence="2" id="KW-0227">DNA damage</keyword>
<comment type="caution">
    <text evidence="9">The sequence shown here is derived from an EMBL/GenBank/DDBJ whole genome shotgun (WGS) entry which is preliminary data.</text>
</comment>
<evidence type="ECO:0000256" key="4">
    <source>
        <dbReference type="ARBA" id="ARBA00022881"/>
    </source>
</evidence>
<name>A0A2M7XFJ3_9BACT</name>
<dbReference type="InterPro" id="IPR001162">
    <property type="entry name" value="UvrC_RNase_H_dom"/>
</dbReference>
<evidence type="ECO:0000256" key="5">
    <source>
        <dbReference type="ARBA" id="ARBA00023204"/>
    </source>
</evidence>
<evidence type="ECO:0000259" key="6">
    <source>
        <dbReference type="PROSITE" id="PS50151"/>
    </source>
</evidence>
<dbReference type="EMBL" id="PFWT01000009">
    <property type="protein sequence ID" value="PJA46643.1"/>
    <property type="molecule type" value="Genomic_DNA"/>
</dbReference>
<dbReference type="PROSITE" id="PS50164">
    <property type="entry name" value="GIY_YIG"/>
    <property type="match status" value="1"/>
</dbReference>
<dbReference type="InterPro" id="IPR036876">
    <property type="entry name" value="UVR_dom_sf"/>
</dbReference>
<dbReference type="Pfam" id="PF02151">
    <property type="entry name" value="UVR"/>
    <property type="match status" value="1"/>
</dbReference>
<evidence type="ECO:0000256" key="3">
    <source>
        <dbReference type="ARBA" id="ARBA00022769"/>
    </source>
</evidence>
<dbReference type="Gene3D" id="4.10.860.10">
    <property type="entry name" value="UVR domain"/>
    <property type="match status" value="1"/>
</dbReference>
<evidence type="ECO:0008006" key="11">
    <source>
        <dbReference type="Google" id="ProtNLM"/>
    </source>
</evidence>
<dbReference type="AlphaFoldDB" id="A0A2M7XFJ3"/>
<feature type="domain" description="UvrC family homology region profile" evidence="8">
    <location>
        <begin position="279"/>
        <end position="372"/>
    </location>
</feature>
<proteinExistence type="predicted"/>
<dbReference type="PROSITE" id="PS50165">
    <property type="entry name" value="UVRC"/>
    <property type="match status" value="1"/>
</dbReference>
<keyword evidence="3" id="KW-0228">DNA excision</keyword>
<evidence type="ECO:0000256" key="2">
    <source>
        <dbReference type="ARBA" id="ARBA00022763"/>
    </source>
</evidence>
<dbReference type="SUPFAM" id="SSF46600">
    <property type="entry name" value="C-terminal UvrC-binding domain of UvrB"/>
    <property type="match status" value="1"/>
</dbReference>
<dbReference type="InterPro" id="IPR001943">
    <property type="entry name" value="UVR_dom"/>
</dbReference>
<dbReference type="FunFam" id="3.40.1440.10:FF:000001">
    <property type="entry name" value="UvrABC system protein C"/>
    <property type="match status" value="1"/>
</dbReference>
<dbReference type="Pfam" id="PF08459">
    <property type="entry name" value="UvrC_RNaseH_dom"/>
    <property type="match status" value="1"/>
</dbReference>
<gene>
    <name evidence="9" type="ORF">CO173_02645</name>
</gene>
<keyword evidence="1" id="KW-0963">Cytoplasm</keyword>
<reference evidence="10" key="1">
    <citation type="submission" date="2017-09" db="EMBL/GenBank/DDBJ databases">
        <title>Depth-based differentiation of microbial function through sediment-hosted aquifers and enrichment of novel symbionts in the deep terrestrial subsurface.</title>
        <authorList>
            <person name="Probst A.J."/>
            <person name="Ladd B."/>
            <person name="Jarett J.K."/>
            <person name="Geller-Mcgrath D.E."/>
            <person name="Sieber C.M.K."/>
            <person name="Emerson J.B."/>
            <person name="Anantharaman K."/>
            <person name="Thomas B.C."/>
            <person name="Malmstrom R."/>
            <person name="Stieglmeier M."/>
            <person name="Klingl A."/>
            <person name="Woyke T."/>
            <person name="Ryan C.M."/>
            <person name="Banfield J.F."/>
        </authorList>
    </citation>
    <scope>NUCLEOTIDE SEQUENCE [LARGE SCALE GENOMIC DNA]</scope>
</reference>
<evidence type="ECO:0000259" key="7">
    <source>
        <dbReference type="PROSITE" id="PS50164"/>
    </source>
</evidence>
<protein>
    <recommendedName>
        <fullName evidence="11">Excinuclease ABC subunit C</fullName>
    </recommendedName>
</protein>
<feature type="domain" description="GIY-YIG" evidence="7">
    <location>
        <begin position="16"/>
        <end position="93"/>
    </location>
</feature>
<dbReference type="Gene3D" id="3.30.420.340">
    <property type="entry name" value="UvrC, RNAse H endonuclease domain"/>
    <property type="match status" value="1"/>
</dbReference>
<dbReference type="InterPro" id="IPR000305">
    <property type="entry name" value="GIY-YIG_endonuc"/>
</dbReference>
<organism evidence="9 10">
    <name type="scientific">Candidatus Uhrbacteria bacterium CG_4_9_14_3_um_filter_41_35</name>
    <dbReference type="NCBI Taxonomy" id="1975034"/>
    <lineage>
        <taxon>Bacteria</taxon>
        <taxon>Candidatus Uhriibacteriota</taxon>
    </lineage>
</organism>
<accession>A0A2M7XFJ3</accession>
<dbReference type="InterPro" id="IPR038476">
    <property type="entry name" value="UvrC_RNase_H_dom_sf"/>
</dbReference>
<dbReference type="GO" id="GO:0009380">
    <property type="term" value="C:excinuclease repair complex"/>
    <property type="evidence" value="ECO:0007669"/>
    <property type="project" value="TreeGrafter"/>
</dbReference>
<dbReference type="SUPFAM" id="SSF82771">
    <property type="entry name" value="GIY-YIG endonuclease"/>
    <property type="match status" value="1"/>
</dbReference>
<feature type="domain" description="UVR" evidence="6">
    <location>
        <begin position="220"/>
        <end position="255"/>
    </location>
</feature>
<keyword evidence="4" id="KW-0267">Excision nuclease</keyword>
<dbReference type="Pfam" id="PF01541">
    <property type="entry name" value="GIY-YIG"/>
    <property type="match status" value="1"/>
</dbReference>
<evidence type="ECO:0000313" key="10">
    <source>
        <dbReference type="Proteomes" id="UP000231263"/>
    </source>
</evidence>
<sequence length="444" mass="51177">MAIRDNIIIKNNELPDSPGVYFYFDENDEILYVGKATSLKNRVNSYFTKAHDNRIGELVTRIRRIDYIQTPTVIEALVLEANKIKVLKPPYNILMRDDKSYLYLGITNEEFPKPLMFRGLDLEKIDVDPFKSELSEKARKKFLAIYGPYTSGYQLKKALEFLRKMIPWSICEPPSVSKKSKPCFYRHIKQCPGVCSGEISKQEYRKIIKQLMLFFEGKKGRLLKSLETEMLTASKNMEFERAAVLRNNIYALTHIRDVAFITKEDVDLPFSKVRLESTIDLEGRIEAYDISNISGTSAVGSMVVFKEGRASKEDYRKFKIKTVIGANDTAMMEEVMRRRLRRAEISPKSWPLPEVMVIDGGKPQVNRVQKVLDELGVKVSIIGLAKGFDRKQDRMVYDRSNTNLLQVAGRGKELFQKARDESHRFAVKYHKELRSKASGIKKKK</sequence>
<evidence type="ECO:0000256" key="1">
    <source>
        <dbReference type="ARBA" id="ARBA00022490"/>
    </source>
</evidence>
<dbReference type="PROSITE" id="PS50151">
    <property type="entry name" value="UVR"/>
    <property type="match status" value="1"/>
</dbReference>
<dbReference type="InterPro" id="IPR035901">
    <property type="entry name" value="GIY-YIG_endonuc_sf"/>
</dbReference>
<dbReference type="GO" id="GO:0009381">
    <property type="term" value="F:excinuclease ABC activity"/>
    <property type="evidence" value="ECO:0007669"/>
    <property type="project" value="InterPro"/>
</dbReference>
<dbReference type="SMART" id="SM00465">
    <property type="entry name" value="GIYc"/>
    <property type="match status" value="1"/>
</dbReference>
<evidence type="ECO:0000313" key="9">
    <source>
        <dbReference type="EMBL" id="PJA46643.1"/>
    </source>
</evidence>
<dbReference type="Proteomes" id="UP000231263">
    <property type="component" value="Unassembled WGS sequence"/>
</dbReference>
<dbReference type="InterPro" id="IPR047296">
    <property type="entry name" value="GIY-YIG_UvrC_Cho"/>
</dbReference>
<dbReference type="CDD" id="cd10434">
    <property type="entry name" value="GIY-YIG_UvrC_Cho"/>
    <property type="match status" value="1"/>
</dbReference>
<dbReference type="GO" id="GO:0006289">
    <property type="term" value="P:nucleotide-excision repair"/>
    <property type="evidence" value="ECO:0007669"/>
    <property type="project" value="InterPro"/>
</dbReference>
<dbReference type="PANTHER" id="PTHR30562">
    <property type="entry name" value="UVRC/OXIDOREDUCTASE"/>
    <property type="match status" value="1"/>
</dbReference>
<dbReference type="Gene3D" id="3.40.1440.10">
    <property type="entry name" value="GIY-YIG endonuclease"/>
    <property type="match status" value="1"/>
</dbReference>
<dbReference type="InterPro" id="IPR050066">
    <property type="entry name" value="UvrABC_protein_C"/>
</dbReference>
<dbReference type="PANTHER" id="PTHR30562:SF1">
    <property type="entry name" value="UVRABC SYSTEM PROTEIN C"/>
    <property type="match status" value="1"/>
</dbReference>
<evidence type="ECO:0000259" key="8">
    <source>
        <dbReference type="PROSITE" id="PS50165"/>
    </source>
</evidence>
<keyword evidence="5" id="KW-0234">DNA repair</keyword>